<feature type="transmembrane region" description="Helical" evidence="1">
    <location>
        <begin position="83"/>
        <end position="100"/>
    </location>
</feature>
<accession>L0JUH6</accession>
<dbReference type="HOGENOM" id="CLU_064027_0_0_2"/>
<dbReference type="STRING" id="694430.Natoc_0048"/>
<reference evidence="2 3" key="1">
    <citation type="submission" date="2012-11" db="EMBL/GenBank/DDBJ databases">
        <title>FINISHED of Natronococcus occultus SP4, DSM 3396.</title>
        <authorList>
            <consortium name="DOE Joint Genome Institute"/>
            <person name="Eisen J."/>
            <person name="Huntemann M."/>
            <person name="Wei C.-L."/>
            <person name="Han J."/>
            <person name="Detter J.C."/>
            <person name="Han C."/>
            <person name="Tapia R."/>
            <person name="Chen A."/>
            <person name="Kyrpides N."/>
            <person name="Mavromatis K."/>
            <person name="Markowitz V."/>
            <person name="Szeto E."/>
            <person name="Ivanova N."/>
            <person name="Mikhailova N."/>
            <person name="Ovchinnikova G."/>
            <person name="Pagani I."/>
            <person name="Pati A."/>
            <person name="Goodwin L."/>
            <person name="Nordberg H.P."/>
            <person name="Cantor M.N."/>
            <person name="Hua S.X."/>
            <person name="Woyke T."/>
            <person name="Eisen J."/>
            <person name="Klenk H.-P."/>
            <person name="Klenk H.-P."/>
        </authorList>
    </citation>
    <scope>NUCLEOTIDE SEQUENCE [LARGE SCALE GENOMIC DNA]</scope>
    <source>
        <strain evidence="2 3">SP4</strain>
    </source>
</reference>
<dbReference type="OrthoDB" id="170115at2157"/>
<evidence type="ECO:0000313" key="2">
    <source>
        <dbReference type="EMBL" id="AGB35930.1"/>
    </source>
</evidence>
<feature type="transmembrane region" description="Helical" evidence="1">
    <location>
        <begin position="181"/>
        <end position="197"/>
    </location>
</feature>
<organism evidence="2 3">
    <name type="scientific">Natronococcus occultus SP4</name>
    <dbReference type="NCBI Taxonomy" id="694430"/>
    <lineage>
        <taxon>Archaea</taxon>
        <taxon>Methanobacteriati</taxon>
        <taxon>Methanobacteriota</taxon>
        <taxon>Stenosarchaea group</taxon>
        <taxon>Halobacteria</taxon>
        <taxon>Halobacteriales</taxon>
        <taxon>Natrialbaceae</taxon>
        <taxon>Natronococcus</taxon>
    </lineage>
</organism>
<keyword evidence="1" id="KW-0812">Transmembrane</keyword>
<dbReference type="eggNOG" id="arCOG09071">
    <property type="taxonomic scope" value="Archaea"/>
</dbReference>
<sequence length="285" mass="30126">MSDASKQPADSSSRGFRTVLGLYLGVLVAGVAASVAATQSVSEAVLVAVFAGGLATGAILGVVAARLDDDLAIRLGRSRRRRALLYLPGIPGLLGAAAVATSWSPIASTFVATGSSLSVLVVGYVLGGIARSEYVEAVTAGEPTATWSWTPPGGGKVDTFVALAWLFIAFANAVGGNWAAAVVWLLIAVGWIVAGAIEGRWQTRWGTHPEIRVHDDGLVKRRPFTKTFVPWDEVSHVRLHEDELVLDRGLFDVRLERSELAELEAARETIERCIETAGADARSVP</sequence>
<dbReference type="KEGG" id="nou:Natoc_0048"/>
<feature type="transmembrane region" description="Helical" evidence="1">
    <location>
        <begin position="44"/>
        <end position="63"/>
    </location>
</feature>
<evidence type="ECO:0000313" key="3">
    <source>
        <dbReference type="Proteomes" id="UP000010878"/>
    </source>
</evidence>
<dbReference type="EMBL" id="CP003929">
    <property type="protein sequence ID" value="AGB35930.1"/>
    <property type="molecule type" value="Genomic_DNA"/>
</dbReference>
<name>L0JUH6_9EURY</name>
<keyword evidence="1" id="KW-0472">Membrane</keyword>
<feature type="transmembrane region" description="Helical" evidence="1">
    <location>
        <begin position="20"/>
        <end position="38"/>
    </location>
</feature>
<protein>
    <recommendedName>
        <fullName evidence="4">PH domain-containing protein</fullName>
    </recommendedName>
</protein>
<evidence type="ECO:0000256" key="1">
    <source>
        <dbReference type="SAM" id="Phobius"/>
    </source>
</evidence>
<evidence type="ECO:0008006" key="4">
    <source>
        <dbReference type="Google" id="ProtNLM"/>
    </source>
</evidence>
<keyword evidence="3" id="KW-1185">Reference proteome</keyword>
<keyword evidence="1" id="KW-1133">Transmembrane helix</keyword>
<dbReference type="GeneID" id="14404347"/>
<dbReference type="AlphaFoldDB" id="L0JUH6"/>
<gene>
    <name evidence="2" type="ORF">Natoc_0048</name>
</gene>
<dbReference type="RefSeq" id="WP_015319388.1">
    <property type="nucleotide sequence ID" value="NC_019974.1"/>
</dbReference>
<dbReference type="Proteomes" id="UP000010878">
    <property type="component" value="Chromosome"/>
</dbReference>
<proteinExistence type="predicted"/>